<dbReference type="GO" id="GO:0016878">
    <property type="term" value="F:acid-thiol ligase activity"/>
    <property type="evidence" value="ECO:0007669"/>
    <property type="project" value="UniProtKB-ARBA"/>
</dbReference>
<dbReference type="InterPro" id="IPR000873">
    <property type="entry name" value="AMP-dep_synth/lig_dom"/>
</dbReference>
<evidence type="ECO:0000313" key="2">
    <source>
        <dbReference type="EMBL" id="QHN41156.1"/>
    </source>
</evidence>
<reference evidence="2" key="1">
    <citation type="journal article" date="2021" name="Nat. Microbiol.">
        <title>Cocultivation of an ultrasmall environmental parasitic bacterium with lytic ability against bacteria associated with wastewater foams.</title>
        <authorList>
            <person name="Batinovic S."/>
            <person name="Rose J.J.A."/>
            <person name="Ratcliffe J."/>
            <person name="Seviour R.J."/>
            <person name="Petrovski S."/>
        </authorList>
    </citation>
    <scope>NUCLEOTIDE SEQUENCE</scope>
    <source>
        <strain evidence="2">CON44</strain>
    </source>
</reference>
<organism evidence="2">
    <name type="scientific">Gordonia amarae</name>
    <dbReference type="NCBI Taxonomy" id="36821"/>
    <lineage>
        <taxon>Bacteria</taxon>
        <taxon>Bacillati</taxon>
        <taxon>Actinomycetota</taxon>
        <taxon>Actinomycetes</taxon>
        <taxon>Mycobacteriales</taxon>
        <taxon>Gordoniaceae</taxon>
        <taxon>Gordonia</taxon>
    </lineage>
</organism>
<dbReference type="Gene3D" id="3.40.50.12780">
    <property type="entry name" value="N-terminal domain of ligase-like"/>
    <property type="match status" value="1"/>
</dbReference>
<dbReference type="AlphaFoldDB" id="A0A857KNZ8"/>
<evidence type="ECO:0000259" key="1">
    <source>
        <dbReference type="Pfam" id="PF00501"/>
    </source>
</evidence>
<dbReference type="InterPro" id="IPR045851">
    <property type="entry name" value="AMP-bd_C_sf"/>
</dbReference>
<dbReference type="RefSeq" id="WP_005184756.1">
    <property type="nucleotide sequence ID" value="NZ_CP045804.1"/>
</dbReference>
<dbReference type="EMBL" id="CP045810">
    <property type="protein sequence ID" value="QHN41156.1"/>
    <property type="molecule type" value="Genomic_DNA"/>
</dbReference>
<gene>
    <name evidence="2" type="ORF">GII30_20075</name>
</gene>
<dbReference type="InterPro" id="IPR042099">
    <property type="entry name" value="ANL_N_sf"/>
</dbReference>
<dbReference type="Pfam" id="PF00501">
    <property type="entry name" value="AMP-binding"/>
    <property type="match status" value="1"/>
</dbReference>
<feature type="domain" description="AMP-dependent synthetase/ligase" evidence="1">
    <location>
        <begin position="15"/>
        <end position="387"/>
    </location>
</feature>
<protein>
    <submittedName>
        <fullName evidence="2">AMP-binding protein</fullName>
    </submittedName>
</protein>
<dbReference type="Gene3D" id="3.30.300.30">
    <property type="match status" value="1"/>
</dbReference>
<proteinExistence type="predicted"/>
<sequence length="526" mass="55150">MARPQSTLTVDALIRDAARRLPDKEAVIDPGERLTYSQLDTSTRELAAVLVDAGVGTGTRVSLLMPNSTRWVQLSLALTRIGAVLVPLSTLLKPRELHAQLATAGVEVLIAVEEFRGHRYLDGLAEWLGLEVLPTGGERLLEAELPSLRAAWTPGELFAAAHDGLGAPDDVVDALGAAVTPADPMVTVFTSGSSGTPKGVNHSHESALFAVLSGQEARRVGPDTRLYLPMPFFWVGGFGAGVLSALLAGATLVTEEVPTPESTLNLIVSERITLFRGWPDQAVSVAALAAETGADLSSIADGSLPALLPAELRPRPGSRANLFGMTESFGPYCGFRADHDMPESAWGSCGKPFDGVEVRIADPVTGAALEPGESGEIQLRGKRVLQGICGRSREDVFTADGFYPTGDLGRFDDDGFLFYMGRSDDMFKVSGATVYPSEVQAALRAIEGVDAAFVTSVPGPNGPRVGAAVVSTTGATPESLRASAKGLLSSFKVPSVWLVVPSADDIPRGGTGKVLAGDLRDLLAAE</sequence>
<dbReference type="InterPro" id="IPR050237">
    <property type="entry name" value="ATP-dep_AMP-bd_enzyme"/>
</dbReference>
<dbReference type="PANTHER" id="PTHR43767:SF1">
    <property type="entry name" value="NONRIBOSOMAL PEPTIDE SYNTHASE PES1 (EUROFUNG)-RELATED"/>
    <property type="match status" value="1"/>
</dbReference>
<dbReference type="SUPFAM" id="SSF56801">
    <property type="entry name" value="Acetyl-CoA synthetase-like"/>
    <property type="match status" value="1"/>
</dbReference>
<name>A0A857KNZ8_9ACTN</name>
<accession>A0A857KNZ8</accession>
<dbReference type="CDD" id="cd04433">
    <property type="entry name" value="AFD_class_I"/>
    <property type="match status" value="1"/>
</dbReference>
<dbReference type="PANTHER" id="PTHR43767">
    <property type="entry name" value="LONG-CHAIN-FATTY-ACID--COA LIGASE"/>
    <property type="match status" value="1"/>
</dbReference>